<evidence type="ECO:0000313" key="5">
    <source>
        <dbReference type="Proteomes" id="UP000507470"/>
    </source>
</evidence>
<dbReference type="OrthoDB" id="6130942at2759"/>
<evidence type="ECO:0000256" key="2">
    <source>
        <dbReference type="SAM" id="Phobius"/>
    </source>
</evidence>
<dbReference type="Proteomes" id="UP000507470">
    <property type="component" value="Unassembled WGS sequence"/>
</dbReference>
<dbReference type="AlphaFoldDB" id="A0A6J8DD59"/>
<keyword evidence="5" id="KW-1185">Reference proteome</keyword>
<proteinExistence type="predicted"/>
<feature type="domain" description="DZIP3-like HEPN" evidence="3">
    <location>
        <begin position="93"/>
        <end position="200"/>
    </location>
</feature>
<accession>A0A6J8DD59</accession>
<gene>
    <name evidence="4" type="ORF">MCOR_39513</name>
</gene>
<sequence length="999" mass="113914">MTDTNKRHADWEDPRDNKKLRKMNTTTESGIDRFSTEMDDDIKTRYNTFVKGVPHYFIIIFGIIVSIGTAVYKNILKRRLPNIDTIGATLLSMKDRLENRLHDNQKLILFPEQGTYCGDLNDLDMETLYILIQEMCDIKPHSKGWGVFPKDDDRSTSANIDRVEILRAQVARQANTTIEEVDFKKISRILVQATADLGANIEKLFDILHMSKFKANERTGWKQTTQISNDTQSSRKQYDYAPALNQQEYNYLSIMRLTLDIGTAVLRKHFKNRYPFERSFGNLFERLKVRVKKNLDSKSRGILYPKKGKYTGDLRDLAIPTLYSILRYAGNIPPHKKKWGKPPMDDDRCLSANIERIRIIRNELMHYPNGEIDDKEYLITLQKLKQTLLELGANEGDINAITVIPVDQQLELSNSRKTRQKKLSVEQTDESMKFWMKSSTDRTAWFFRLPIVCDGLVVDCIIDIRLEPNYNTLEKIIKAKGLIRLSGRPTGVCNQLFETEQVDIHHFWRACELFYETMDKTHPKMDFAVFNNQSNIEFEKMFIFHENIYSSDINIESELQNSIESNCFNLCRYILLKSNKSVICPLLADVLDRAINTRRRDTIKIVTNRIIKEFYQMHKEVLDKKTSMWIGIECACETTKAEGYIDCLCSSSKPKIIIERYLSKFEDSSIEKPFSSFSTKIIDFIEPQSTEASIVANRILETSETQLIEGNIPGKIAKVLFKEHSNLSIIYPSSMRSKGFKNPGSHKIEKFDCINLVCKVKGVIPVGETHFPLEIEGVQTDVLEGATHLLGTLRIGDVVENMNTQSTGTLEEIHHASCHMMSGINSSDPTECILIRHVFKNNNTNPSETSIDAALAVIKNGDISMFNIAEDGHGCITCTELGLKTPYLNHNAIDPIKLRDARAFCGVSGNKKGAVTAVRKPRVLIRTPAHIQYGKITMFNQLCLYGMQFQPGDSGTCVYIHTPGNFNRQTGCIGMLIGQSTSGHSILTPMKEILKIFDL</sequence>
<evidence type="ECO:0000256" key="1">
    <source>
        <dbReference type="SAM" id="MobiDB-lite"/>
    </source>
</evidence>
<evidence type="ECO:0000313" key="4">
    <source>
        <dbReference type="EMBL" id="CAC5405869.1"/>
    </source>
</evidence>
<dbReference type="EMBL" id="CACVKT020007142">
    <property type="protein sequence ID" value="CAC5405869.1"/>
    <property type="molecule type" value="Genomic_DNA"/>
</dbReference>
<dbReference type="InterPro" id="IPR041249">
    <property type="entry name" value="HEPN_DZIP3"/>
</dbReference>
<protein>
    <recommendedName>
        <fullName evidence="3">DZIP3-like HEPN domain-containing protein</fullName>
    </recommendedName>
</protein>
<feature type="compositionally biased region" description="Basic and acidic residues" evidence="1">
    <location>
        <begin position="1"/>
        <end position="17"/>
    </location>
</feature>
<feature type="region of interest" description="Disordered" evidence="1">
    <location>
        <begin position="1"/>
        <end position="24"/>
    </location>
</feature>
<reference evidence="4 5" key="1">
    <citation type="submission" date="2020-06" db="EMBL/GenBank/DDBJ databases">
        <authorList>
            <person name="Li R."/>
            <person name="Bekaert M."/>
        </authorList>
    </citation>
    <scope>NUCLEOTIDE SEQUENCE [LARGE SCALE GENOMIC DNA]</scope>
    <source>
        <strain evidence="5">wild</strain>
    </source>
</reference>
<organism evidence="4 5">
    <name type="scientific">Mytilus coruscus</name>
    <name type="common">Sea mussel</name>
    <dbReference type="NCBI Taxonomy" id="42192"/>
    <lineage>
        <taxon>Eukaryota</taxon>
        <taxon>Metazoa</taxon>
        <taxon>Spiralia</taxon>
        <taxon>Lophotrochozoa</taxon>
        <taxon>Mollusca</taxon>
        <taxon>Bivalvia</taxon>
        <taxon>Autobranchia</taxon>
        <taxon>Pteriomorphia</taxon>
        <taxon>Mytilida</taxon>
        <taxon>Mytiloidea</taxon>
        <taxon>Mytilidae</taxon>
        <taxon>Mytilinae</taxon>
        <taxon>Mytilus</taxon>
    </lineage>
</organism>
<keyword evidence="2" id="KW-0812">Transmembrane</keyword>
<dbReference type="Pfam" id="PF18738">
    <property type="entry name" value="HEPN_DZIP3"/>
    <property type="match status" value="2"/>
</dbReference>
<keyword evidence="2" id="KW-0472">Membrane</keyword>
<feature type="transmembrane region" description="Helical" evidence="2">
    <location>
        <begin position="53"/>
        <end position="72"/>
    </location>
</feature>
<keyword evidence="2" id="KW-1133">Transmembrane helix</keyword>
<name>A0A6J8DD59_MYTCO</name>
<evidence type="ECO:0000259" key="3">
    <source>
        <dbReference type="Pfam" id="PF18738"/>
    </source>
</evidence>
<feature type="domain" description="DZIP3-like HEPN" evidence="3">
    <location>
        <begin position="287"/>
        <end position="411"/>
    </location>
</feature>